<feature type="compositionally biased region" description="Polar residues" evidence="1">
    <location>
        <begin position="3014"/>
        <end position="3028"/>
    </location>
</feature>
<feature type="compositionally biased region" description="Basic and acidic residues" evidence="1">
    <location>
        <begin position="2924"/>
        <end position="2941"/>
    </location>
</feature>
<dbReference type="Pfam" id="PF00595">
    <property type="entry name" value="PDZ"/>
    <property type="match status" value="10"/>
</dbReference>
<feature type="compositionally biased region" description="Basic and acidic residues" evidence="1">
    <location>
        <begin position="378"/>
        <end position="388"/>
    </location>
</feature>
<feature type="region of interest" description="Disordered" evidence="1">
    <location>
        <begin position="1460"/>
        <end position="1503"/>
    </location>
</feature>
<reference evidence="3" key="2">
    <citation type="journal article" date="2023" name="Science">
        <title>Genomic signatures of disease resistance in endangered staghorn corals.</title>
        <authorList>
            <person name="Vollmer S.V."/>
            <person name="Selwyn J.D."/>
            <person name="Despard B.A."/>
            <person name="Roesel C.L."/>
        </authorList>
    </citation>
    <scope>NUCLEOTIDE SEQUENCE</scope>
    <source>
        <strain evidence="3">K2</strain>
    </source>
</reference>
<feature type="region of interest" description="Disordered" evidence="1">
    <location>
        <begin position="2693"/>
        <end position="3053"/>
    </location>
</feature>
<dbReference type="PANTHER" id="PTHR19964:SF94">
    <property type="entry name" value="SYNTAXIN-BINDING PROTEIN 4-LIKE"/>
    <property type="match status" value="1"/>
</dbReference>
<feature type="domain" description="PDZ" evidence="2">
    <location>
        <begin position="529"/>
        <end position="604"/>
    </location>
</feature>
<feature type="region of interest" description="Disordered" evidence="1">
    <location>
        <begin position="668"/>
        <end position="713"/>
    </location>
</feature>
<feature type="compositionally biased region" description="Low complexity" evidence="1">
    <location>
        <begin position="832"/>
        <end position="847"/>
    </location>
</feature>
<feature type="domain" description="PDZ" evidence="2">
    <location>
        <begin position="3538"/>
        <end position="3610"/>
    </location>
</feature>
<feature type="compositionally biased region" description="Basic and acidic residues" evidence="1">
    <location>
        <begin position="1987"/>
        <end position="1998"/>
    </location>
</feature>
<feature type="compositionally biased region" description="Basic and acidic residues" evidence="1">
    <location>
        <begin position="2828"/>
        <end position="2839"/>
    </location>
</feature>
<feature type="compositionally biased region" description="Polar residues" evidence="1">
    <location>
        <begin position="2164"/>
        <end position="2184"/>
    </location>
</feature>
<protein>
    <submittedName>
        <fullName evidence="3">Pro-interleukin-16</fullName>
    </submittedName>
</protein>
<feature type="region of interest" description="Disordered" evidence="1">
    <location>
        <begin position="823"/>
        <end position="851"/>
    </location>
</feature>
<feature type="compositionally biased region" description="Polar residues" evidence="1">
    <location>
        <begin position="2205"/>
        <end position="2215"/>
    </location>
</feature>
<feature type="domain" description="PDZ" evidence="2">
    <location>
        <begin position="163"/>
        <end position="248"/>
    </location>
</feature>
<feature type="region of interest" description="Disordered" evidence="1">
    <location>
        <begin position="319"/>
        <end position="443"/>
    </location>
</feature>
<feature type="domain" description="PDZ" evidence="2">
    <location>
        <begin position="720"/>
        <end position="791"/>
    </location>
</feature>
<feature type="compositionally biased region" description="Polar residues" evidence="1">
    <location>
        <begin position="1460"/>
        <end position="1476"/>
    </location>
</feature>
<reference evidence="3" key="1">
    <citation type="journal article" date="2023" name="G3 (Bethesda)">
        <title>Whole genome assembly and annotation of the endangered Caribbean coral Acropora cervicornis.</title>
        <authorList>
            <person name="Selwyn J.D."/>
            <person name="Vollmer S.V."/>
        </authorList>
    </citation>
    <scope>NUCLEOTIDE SEQUENCE</scope>
    <source>
        <strain evidence="3">K2</strain>
    </source>
</reference>
<feature type="compositionally biased region" description="Basic and acidic residues" evidence="1">
    <location>
        <begin position="250"/>
        <end position="268"/>
    </location>
</feature>
<comment type="caution">
    <text evidence="3">The sequence shown here is derived from an EMBL/GenBank/DDBJ whole genome shotgun (WGS) entry which is preliminary data.</text>
</comment>
<feature type="compositionally biased region" description="Basic and acidic residues" evidence="1">
    <location>
        <begin position="1"/>
        <end position="20"/>
    </location>
</feature>
<evidence type="ECO:0000259" key="2">
    <source>
        <dbReference type="PROSITE" id="PS50106"/>
    </source>
</evidence>
<feature type="compositionally biased region" description="Polar residues" evidence="1">
    <location>
        <begin position="2341"/>
        <end position="2353"/>
    </location>
</feature>
<evidence type="ECO:0000313" key="3">
    <source>
        <dbReference type="EMBL" id="KAK2548701.1"/>
    </source>
</evidence>
<feature type="compositionally biased region" description="Basic and acidic residues" evidence="1">
    <location>
        <begin position="3077"/>
        <end position="3086"/>
    </location>
</feature>
<name>A0AAD9USV1_ACRCE</name>
<feature type="compositionally biased region" description="Polar residues" evidence="1">
    <location>
        <begin position="2420"/>
        <end position="2429"/>
    </location>
</feature>
<feature type="compositionally biased region" description="Basic and acidic residues" evidence="1">
    <location>
        <begin position="2518"/>
        <end position="2537"/>
    </location>
</feature>
<feature type="domain" description="PDZ" evidence="2">
    <location>
        <begin position="1140"/>
        <end position="1224"/>
    </location>
</feature>
<feature type="compositionally biased region" description="Polar residues" evidence="1">
    <location>
        <begin position="342"/>
        <end position="355"/>
    </location>
</feature>
<feature type="region of interest" description="Disordered" evidence="1">
    <location>
        <begin position="1231"/>
        <end position="1264"/>
    </location>
</feature>
<gene>
    <name evidence="3" type="ORF">P5673_031049</name>
</gene>
<feature type="compositionally biased region" description="Basic and acidic residues" evidence="1">
    <location>
        <begin position="3100"/>
        <end position="3109"/>
    </location>
</feature>
<evidence type="ECO:0000313" key="4">
    <source>
        <dbReference type="Proteomes" id="UP001249851"/>
    </source>
</evidence>
<feature type="domain" description="PDZ" evidence="2">
    <location>
        <begin position="896"/>
        <end position="988"/>
    </location>
</feature>
<feature type="compositionally biased region" description="Low complexity" evidence="1">
    <location>
        <begin position="668"/>
        <end position="682"/>
    </location>
</feature>
<feature type="compositionally biased region" description="Acidic residues" evidence="1">
    <location>
        <begin position="1329"/>
        <end position="1348"/>
    </location>
</feature>
<organism evidence="3 4">
    <name type="scientific">Acropora cervicornis</name>
    <name type="common">Staghorn coral</name>
    <dbReference type="NCBI Taxonomy" id="6130"/>
    <lineage>
        <taxon>Eukaryota</taxon>
        <taxon>Metazoa</taxon>
        <taxon>Cnidaria</taxon>
        <taxon>Anthozoa</taxon>
        <taxon>Hexacorallia</taxon>
        <taxon>Scleractinia</taxon>
        <taxon>Astrocoeniina</taxon>
        <taxon>Acroporidae</taxon>
        <taxon>Acropora</taxon>
    </lineage>
</organism>
<dbReference type="Gene3D" id="2.30.42.10">
    <property type="match status" value="10"/>
</dbReference>
<feature type="compositionally biased region" description="Low complexity" evidence="1">
    <location>
        <begin position="2328"/>
        <end position="2340"/>
    </location>
</feature>
<dbReference type="CDD" id="cd00136">
    <property type="entry name" value="PDZ_canonical"/>
    <property type="match status" value="4"/>
</dbReference>
<feature type="compositionally biased region" description="Polar residues" evidence="1">
    <location>
        <begin position="1965"/>
        <end position="1981"/>
    </location>
</feature>
<keyword evidence="4" id="KW-1185">Reference proteome</keyword>
<feature type="compositionally biased region" description="Basic residues" evidence="1">
    <location>
        <begin position="2075"/>
        <end position="2090"/>
    </location>
</feature>
<feature type="compositionally biased region" description="Basic and acidic residues" evidence="1">
    <location>
        <begin position="2985"/>
        <end position="3001"/>
    </location>
</feature>
<feature type="compositionally biased region" description="Pro residues" evidence="1">
    <location>
        <begin position="2809"/>
        <end position="2821"/>
    </location>
</feature>
<feature type="region of interest" description="Disordered" evidence="1">
    <location>
        <begin position="250"/>
        <end position="269"/>
    </location>
</feature>
<feature type="domain" description="PDZ" evidence="2">
    <location>
        <begin position="3361"/>
        <end position="3445"/>
    </location>
</feature>
<feature type="compositionally biased region" description="Polar residues" evidence="1">
    <location>
        <begin position="989"/>
        <end position="1004"/>
    </location>
</feature>
<feature type="compositionally biased region" description="Pro residues" evidence="1">
    <location>
        <begin position="1782"/>
        <end position="1792"/>
    </location>
</feature>
<feature type="compositionally biased region" description="Low complexity" evidence="1">
    <location>
        <begin position="364"/>
        <end position="375"/>
    </location>
</feature>
<dbReference type="EMBL" id="JARQWQ010000140">
    <property type="protein sequence ID" value="KAK2548701.1"/>
    <property type="molecule type" value="Genomic_DNA"/>
</dbReference>
<feature type="region of interest" description="Disordered" evidence="1">
    <location>
        <begin position="3073"/>
        <end position="3110"/>
    </location>
</feature>
<dbReference type="SUPFAM" id="SSF50156">
    <property type="entry name" value="PDZ domain-like"/>
    <property type="match status" value="10"/>
</dbReference>
<dbReference type="PANTHER" id="PTHR19964">
    <property type="entry name" value="MULTIPLE PDZ DOMAIN PROTEIN"/>
    <property type="match status" value="1"/>
</dbReference>
<accession>A0AAD9USV1</accession>
<feature type="domain" description="PDZ" evidence="2">
    <location>
        <begin position="3132"/>
        <end position="3215"/>
    </location>
</feature>
<dbReference type="PROSITE" id="PS50106">
    <property type="entry name" value="PDZ"/>
    <property type="match status" value="10"/>
</dbReference>
<feature type="compositionally biased region" description="Polar residues" evidence="1">
    <location>
        <begin position="3039"/>
        <end position="3053"/>
    </location>
</feature>
<feature type="compositionally biased region" description="Basic and acidic residues" evidence="1">
    <location>
        <begin position="2091"/>
        <end position="2100"/>
    </location>
</feature>
<dbReference type="Proteomes" id="UP001249851">
    <property type="component" value="Unassembled WGS sequence"/>
</dbReference>
<feature type="region of interest" description="Disordered" evidence="1">
    <location>
        <begin position="129"/>
        <end position="149"/>
    </location>
</feature>
<feature type="region of interest" description="Disordered" evidence="1">
    <location>
        <begin position="1"/>
        <end position="29"/>
    </location>
</feature>
<dbReference type="InterPro" id="IPR051342">
    <property type="entry name" value="PDZ_scaffold"/>
</dbReference>
<sequence>MAERKTSREGYSRRERKISGREYGTPAVGKDNSGDIRTFEFEGCSSNFGIVLENRNLIGPSRTRSSLGNIKVAEITPHSVAEQDGRLAVGDRVLEINNHDLTRASLERARWYLGSALRAGKLKIQVQRESPKGKTVPVTNGISSPAEKRPEAMKEVQNSTVRKLHILKDSHGLGVQISIDMNHVTGEKGVFVSDINPGGAAARDGRLQEGDELLWINGHSLIGITQQEAVDLLRASPKLIQLVLSRQGDKSSDSRISRGRSESQENIHESVIAENNFNVTNMKRRAVSVDNLFSERSKKAAELVDVKIEGKAANRNELENGLHGSVVQDNSEMNGKGKSISEETNLSINVNTRNPANGGRRRYSQSPSESSSDGSIMKADDLLLSKEDESLESEPVTLEDKPLKKRAEKVKSSPKSSPSLMTKTAKMQDPPSPSVSTAKRKVSDIKSSLEISEISPSLPKPQTPGGLGIAFPARYLGDTSPQVMTVGVPTPLKVVGNNERDSPQAKRKGNSSVVNEQNGIKAVEEEVLTLVLVKGMSGKGLGFTIVGGKDSPHGDMAVYIKSILPGSAAEADGRMKRGDELLSVNGTSFEGFTHQQALDTFKEARMVVSGTCNHEVTFRHLLEAFEVQCDRGLGQGLFWWAGLMACLQSVRRGIVTLKVRRNSLGAPSLSSFTTPSSSPGSSHCNRKDITGDSASSSSSSSPTMFRKLRQRRNKKGKSVDIVLYKDPGGSLGIGLGKTDSHKSEGIFVQCIIQGSPAANDGRLRQGDQLLEINDQKMGNLSVEDVYDALDRVPPGKVYLKVTQKPPVQQSDVLTKLQSDRHIHNKKAQGVHSASSLSGASESSDSGDNLAITSSSCDPLIPVFNEPGMKPTDQAKQDTEVSINTTVTDTSDSIEDIYTIVRQPSGGLGMGVTIDKSRGKTIVEKVSIKSVIAGGSAALARSQRKVGLELGDEIIEVNGTHLKGMDQEDVIRIFRDLPGTTQMKIRRSKTNSNNDLTLRSENVEQSVEKTAEQEPVVLPKPPENKRRSSLRAKVQPEKQDLLNEKPVDVVKMDERSLTGHPSGKKSPLANVISKDRQHNGNKVFEEAEKAIGASEGVLNISKKSVSGNVNESDSPSINKSVKKKDELGDNLIIPTGYKKVTISIEKSPNSTLGISLVPSYGKLKGFFQIRRLLSGMVCAQDGQLRIGDRLVSVNGVSLKGVTHSLALQLLKKPMEQVIFVVLRESLDTLRNKGSGVGEIDPSNQPSPRTPGSGIERKLQNGPSSTNLALSDLGKVSFLQSSLEFQHSSTSAAIPQPSKLKTNEGSAAFMLSPVAVLEPQEVIVPRKSDSTTDEIFPDNTNEEITPDEPPELPCSPPPPPLLDVEDFFDDDNLSVPSLPSLSLIPAPLPSEITSTNEEDFMISPLPIVTPPPELSPRMRDIIEQDALKPGHSDGRSTCNSSDLNDILPEAFSSMNQAVLSNDTDFQTSSKSSDLMSSINDDEHSSEPPNLTESKSSFSPSHVKPSVTPLACEASIPLHSISSDSLHAENASNKLLAGSDESFGKKNGRMGSSDLLLNLENNNDLGTEIKPVEGRRVENMPFAITYQKKFRSLGMKVDASEDANVFVSELSSFGMVAKDGNIRIGDVILSIGDTSLDGVALDIVQDMIKNCPKGNVRIVARAGPKPRKPLDHDDATVTQNTMQPLCDETEVGQRKEVSISTIKVEGNRSPKSGSSHKAQVDLPARPIGRENSDEGFISLLPSKEFQRLEKIVPTQGSGPELLTAADEYELVWGSNELESANTDDLPPPSPPPPVPSEDVQLENWEGSDDELFGQDIVQDPPSIFGDDLEDTPRVVGSSPDSEKESEKPSLEEPCPTLPGSSSEDHLRLNQTSVISEDASSNSDVVPLTPPDKRQQQLPIKPPSLFGDDTESLSPVSPEKHRLDSFNEDTASPDGVKTVPIKPPSLFGDDLESLPSVGHLPSPPKRNNHSANMKSVGANSSNSYSALHPPLYERKSLDKTSELRCSNTTADSFHDDGIDIPDDDSLPPAPPPPRSSMTKETAWFVRSSDTRPSLVHEHPNLPYISSPLPPTTQPELLNSKKRILPIRIRSKKGGKTSDRIHASLENDPSSNHAELDDQSRQMPDVEPPEDDMESLPPAPPPPKVTPFSLETLENMVDGYQPSIIKEVTQLNSGESGAMATSSGETSPPENSPKKKSFRGIVIRREKEQVSQPPTQTVTDSLCPETNPGVDISTKQASSLDEEIAVTDSFDAMSPPSHFSPEMELWSESESAKAELALLDQVLSLEGSSKSGNELSSEGGSTPRSKRVAFPRSEQNETAADVEIIPSKPQKASDCSEVSVSVEDSLQISPDSETQSDLPSLDSHPLTDTTKPSEDSEMSPSEVVYSKVIPRKFRRKSSKQEGDSSDMGDAVQHMGPAPPIPVQPKVNNTSNNLSRKSRSADLGIEVLPSKPDIKSKSSTLPVHRPPQKDQKKKLFSKSHKSKQDQSDSNYLEPPVTSVGANSHGQERSRTWTQKLFGFRSRSKSRDKTYQREEKNRQTDRSRSVSPPRGLFSRGKKSTPSPPSPCAHKGSTRQGRKDIHETDLSNNRSEFYVPVEMNPNFPTHQAMTLSSVELSDNKETVSVEGMEIASHSQHEEVIGGYAFEDHAINADLRLYSEVARVSESDPELDEDYYTYLSEGPHNGGEGKEIDICPVEDLEKENESLGSPETPSTGRPLPEPSTGRPLPEPPKQPIGATPMNDQDEQVAGDESVPKKLVSKPPVTNKPQCHMSISAPNQLQHQRTVEELKFKFNKASSLDGTHPVDTGNSIREDLSSPGPPTFKPKPPPLASQARVDIGKMEDDHRELTFPTSPGPPRFKPEPPPMEFEGSETQYGLDDDEPSDGEHSTGPPSFKPQPPPSWLLKNTNDLDKEDQPSVRDPIHFSSVPSTAERIQKQNTEEEVSPRELKHLPPVPSDINVHTSTERDTYATPNRAFNQTHQRVPFSRQDAQDYANHEDDLNTEVGDRESEVSEVEVNIDRTDQFSLNSEAAQVNETGSLPHDDREDNTSSQPGEKFTRSASFSGAGIETKQLSYAKEGGKLLPDVSLKRPPEPIRRRSSSLPQLLPEKQGADSGDHWHSGNLQELISSRNEEANADEGVFEVQLLKEQQSIGLMVVGGLDTHLGMLYIKDIQPNSPAANCNVLRTGDQLLQVNDNCLVGVTHGEALNILKNTPPLVKLTVARKKDEKANDLDVDVEQRPTGELEEHIVRRARESSSISKTAEEVFVSPQSERQPRPKSCINLSSFGAVAEDDSSSQVTSVHSSFEEENPFVPAYLQPDSPTLNLQPDDVPVTIIDGIPEDDSDVTEEEEPRARSKSVSWAVSDDTSRVFTVELLKNGRIGLGLSVTGGVDTSCDDITVRQILSSSVTAQNGLIKRGDILLSVNGKSFKGLTNVQALNLLKDTPNRVTLVLSRPLRGKQLDKSHDDDREVFSDSEAWPTKGEIKRKKNLVSSRSSPPPTLERIPLDLVKQNSENSKYDRLKKKFFSNTGSKTLKERLHKMHQGPSVTEIALEKGASGLGFSLGGGQDSLYGDAPIHVRYVFKDSVAGRSGKLKPGDEILEVNGQRVAYMTSVDALELIRRLPFGPVVMKIRRQ</sequence>
<dbReference type="InterPro" id="IPR036034">
    <property type="entry name" value="PDZ_sf"/>
</dbReference>
<feature type="region of interest" description="Disordered" evidence="1">
    <location>
        <begin position="1775"/>
        <end position="2233"/>
    </location>
</feature>
<feature type="compositionally biased region" description="Polar residues" evidence="1">
    <location>
        <begin position="2281"/>
        <end position="2298"/>
    </location>
</feature>
<evidence type="ECO:0000256" key="1">
    <source>
        <dbReference type="SAM" id="MobiDB-lite"/>
    </source>
</evidence>
<feature type="region of interest" description="Disordered" evidence="1">
    <location>
        <begin position="1326"/>
        <end position="1355"/>
    </location>
</feature>
<feature type="compositionally biased region" description="Polar residues" evidence="1">
    <location>
        <begin position="2697"/>
        <end position="2706"/>
    </location>
</feature>
<feature type="compositionally biased region" description="Basic and acidic residues" evidence="1">
    <location>
        <begin position="1837"/>
        <end position="1847"/>
    </location>
</feature>
<feature type="compositionally biased region" description="Polar residues" evidence="1">
    <location>
        <begin position="1865"/>
        <end position="1880"/>
    </location>
</feature>
<feature type="region of interest" description="Disordered" evidence="1">
    <location>
        <begin position="984"/>
        <end position="1038"/>
    </location>
</feature>
<feature type="compositionally biased region" description="Polar residues" evidence="1">
    <location>
        <begin position="1484"/>
        <end position="1497"/>
    </location>
</feature>
<feature type="compositionally biased region" description="Pro residues" evidence="1">
    <location>
        <begin position="2844"/>
        <end position="2857"/>
    </location>
</feature>
<feature type="compositionally biased region" description="Polar residues" evidence="1">
    <location>
        <begin position="2961"/>
        <end position="2972"/>
    </location>
</feature>
<feature type="region of interest" description="Disordered" evidence="1">
    <location>
        <begin position="2245"/>
        <end position="2266"/>
    </location>
</feature>
<feature type="compositionally biased region" description="Basic and acidic residues" evidence="1">
    <location>
        <begin position="2899"/>
        <end position="2913"/>
    </location>
</feature>
<proteinExistence type="predicted"/>
<dbReference type="SMART" id="SM00228">
    <property type="entry name" value="PDZ"/>
    <property type="match status" value="10"/>
</dbReference>
<feature type="domain" description="PDZ" evidence="2">
    <location>
        <begin position="1580"/>
        <end position="1660"/>
    </location>
</feature>
<feature type="region of interest" description="Disordered" evidence="1">
    <location>
        <begin position="2281"/>
        <end position="2582"/>
    </location>
</feature>
<feature type="compositionally biased region" description="Basic residues" evidence="1">
    <location>
        <begin position="2465"/>
        <end position="2475"/>
    </location>
</feature>
<feature type="domain" description="PDZ" evidence="2">
    <location>
        <begin position="25"/>
        <end position="128"/>
    </location>
</feature>
<dbReference type="InterPro" id="IPR001478">
    <property type="entry name" value="PDZ"/>
</dbReference>
<feature type="region of interest" description="Disordered" evidence="1">
    <location>
        <begin position="493"/>
        <end position="515"/>
    </location>
</feature>